<gene>
    <name evidence="1" type="ORF">ID09_02665</name>
</gene>
<protein>
    <recommendedName>
        <fullName evidence="3">Transcriptional regulator</fullName>
    </recommendedName>
</protein>
<accession>A0A075SCB7</accession>
<dbReference type="HOGENOM" id="CLU_070332_0_0_9"/>
<dbReference type="AlphaFoldDB" id="A0A075SCB7"/>
<proteinExistence type="predicted"/>
<sequence length="334" mass="39147">MDFAKINNVMRAFHFEAQIQQIDLDLPIIFQKRYEFSTLTVKNKVFLLVKEKRPGSLDNFVKQAQAIQKQVDKDVILVFNKLSDEQKKKLLQIGASYIDYQENTFIPQIGFLFSKASEKFEPSDPLSPTEQMLLIALLLHTPDLIIDLVEISLITRLSIPSLYRYLKAFKARGWLHNKQKTYQFAKPKQMIFEEVKSLIKDPIREVLVISDKDFQQLYNEGALKMTYLQALSQFSMLADSENYGSYAISKKRYKRIEKEIQQNIFQGHRLEIWNYEPVPFDYIKNNWFENGDVILVDPISLYLTLKDVEDPRIEEEVEMLEDKIINILGEKNAS</sequence>
<dbReference type="EMBL" id="CP008921">
    <property type="protein sequence ID" value="AIG43002.1"/>
    <property type="molecule type" value="Genomic_DNA"/>
</dbReference>
<evidence type="ECO:0008006" key="3">
    <source>
        <dbReference type="Google" id="ProtNLM"/>
    </source>
</evidence>
<evidence type="ECO:0000313" key="1">
    <source>
        <dbReference type="EMBL" id="AIG43002.1"/>
    </source>
</evidence>
<dbReference type="PATRIC" id="fig|1214179.4.peg.493"/>
<evidence type="ECO:0000313" key="2">
    <source>
        <dbReference type="Proteomes" id="UP000028185"/>
    </source>
</evidence>
<dbReference type="Proteomes" id="UP000028185">
    <property type="component" value="Chromosome"/>
</dbReference>
<name>A0A075SCB7_STRSU</name>
<reference evidence="1 2" key="1">
    <citation type="journal article" date="2014" name="Genome Announc.">
        <title>Whole-Genome Sequence of Streptococcus suis Serotype 4 Reference Strain 6407.</title>
        <authorList>
            <person name="Wang K."/>
            <person name="Chen J."/>
            <person name="Yao H."/>
            <person name="Lu C."/>
        </authorList>
    </citation>
    <scope>NUCLEOTIDE SEQUENCE [LARGE SCALE GENOMIC DNA]</scope>
    <source>
        <strain evidence="1">6407</strain>
    </source>
</reference>
<dbReference type="RefSeq" id="WP_014636947.1">
    <property type="nucleotide sequence ID" value="NZ_ALLE01000015.1"/>
</dbReference>
<organism evidence="1 2">
    <name type="scientific">Streptococcus suis 6407</name>
    <dbReference type="NCBI Taxonomy" id="1214179"/>
    <lineage>
        <taxon>Bacteria</taxon>
        <taxon>Bacillati</taxon>
        <taxon>Bacillota</taxon>
        <taxon>Bacilli</taxon>
        <taxon>Lactobacillales</taxon>
        <taxon>Streptococcaceae</taxon>
        <taxon>Streptococcus</taxon>
    </lineage>
</organism>